<dbReference type="SUPFAM" id="SSF51905">
    <property type="entry name" value="FAD/NAD(P)-binding domain"/>
    <property type="match status" value="1"/>
</dbReference>
<dbReference type="GO" id="GO:0004497">
    <property type="term" value="F:monooxygenase activity"/>
    <property type="evidence" value="ECO:0000318"/>
    <property type="project" value="GO_Central"/>
</dbReference>
<dbReference type="GO" id="GO:0005788">
    <property type="term" value="C:endoplasmic reticulum lumen"/>
    <property type="evidence" value="ECO:0000318"/>
    <property type="project" value="GO_Central"/>
</dbReference>
<dbReference type="GO" id="GO:0050660">
    <property type="term" value="F:flavin adenine dinucleotide binding"/>
    <property type="evidence" value="ECO:0000318"/>
    <property type="project" value="GO_Central"/>
</dbReference>
<dbReference type="InterPro" id="IPR036188">
    <property type="entry name" value="FAD/NAD-bd_sf"/>
</dbReference>
<dbReference type="GO" id="GO:0036503">
    <property type="term" value="P:ERAD pathway"/>
    <property type="evidence" value="ECO:0000318"/>
    <property type="project" value="GO_Central"/>
</dbReference>
<evidence type="ECO:0000313" key="4">
    <source>
        <dbReference type="Proteomes" id="UP000001555"/>
    </source>
</evidence>
<dbReference type="EMBL" id="ABJB010654718">
    <property type="status" value="NOT_ANNOTATED_CDS"/>
    <property type="molecule type" value="Genomic_DNA"/>
</dbReference>
<dbReference type="EMBL" id="ABJB010672238">
    <property type="status" value="NOT_ANNOTATED_CDS"/>
    <property type="molecule type" value="Genomic_DNA"/>
</dbReference>
<dbReference type="OrthoDB" id="6479369at2759"/>
<dbReference type="VEuPathDB" id="VectorBase:ISCP_008235"/>
<evidence type="ECO:0000256" key="1">
    <source>
        <dbReference type="SAM" id="MobiDB-lite"/>
    </source>
</evidence>
<keyword evidence="4" id="KW-1185">Reference proteome</keyword>
<feature type="non-terminal residue" evidence="2">
    <location>
        <position position="1"/>
    </location>
</feature>
<dbReference type="EMBL" id="DS870123">
    <property type="protein sequence ID" value="EEC14554.1"/>
    <property type="molecule type" value="Genomic_DNA"/>
</dbReference>
<proteinExistence type="predicted"/>
<dbReference type="Pfam" id="PF13738">
    <property type="entry name" value="Pyr_redox_3"/>
    <property type="match status" value="1"/>
</dbReference>
<dbReference type="PaxDb" id="6945-B7Q6T2"/>
<dbReference type="STRING" id="6945.B7Q6T2"/>
<sequence>KRDYCVVGAGPSGLQMAYFLQQAKRDYVVFERSNISGHFFSVYPKHRTLISINKRNTGQQNPDFNLRFDWNSLLSHDPSLLFKHFSRDYFPKVRILRSTSKFAATIMTRTTTTATTTTTTSGSNRWEESLTTTITMKKLRGPRTQRKSAGASVTTTTVGTILNPTTITTTIRKMLNPTTITITTPINPNRTTTTITFQKTKILTATRAEIRLCATATTIQPRPYKTKSYNYNYNNPDETKSNNYNNPDKTKSYNYNYNNPDETKSYNYNYNDGGQKNETSDSSTNEDGEHREEYDAIIRCLGFGYDDSMFSPSTMPRRWEGPKKRYPLINADYESANVPGMYFVGSTVHSLDYREASGGFIHGFRYTTRVLHRLLEFKHEGVPWPSTRGPLVDLVSAVMKTINEASGIYQMHHFLAEVFIINRKSMEFRHVPEYPLSLLKELAAKTGHEGTELMVLAMRLNPDFSGPRKDTFHENRATSDVDKAHLSNFLHPVVYYYDDISQAKVDPTNERNLVLPEPTKTHHVVEDFLIRWTSEHLHIAPLRKFVQSCLEVDLQRYRPADCLEKLMLKNESSP</sequence>
<reference evidence="2 4" key="1">
    <citation type="submission" date="2008-03" db="EMBL/GenBank/DDBJ databases">
        <title>Annotation of Ixodes scapularis.</title>
        <authorList>
            <consortium name="Ixodes scapularis Genome Project Consortium"/>
            <person name="Caler E."/>
            <person name="Hannick L.I."/>
            <person name="Bidwell S."/>
            <person name="Joardar V."/>
            <person name="Thiagarajan M."/>
            <person name="Amedeo P."/>
            <person name="Galinsky K.J."/>
            <person name="Schobel S."/>
            <person name="Inman J."/>
            <person name="Hostetler J."/>
            <person name="Miller J."/>
            <person name="Hammond M."/>
            <person name="Megy K."/>
            <person name="Lawson D."/>
            <person name="Kodira C."/>
            <person name="Sutton G."/>
            <person name="Meyer J."/>
            <person name="Hill C.A."/>
            <person name="Birren B."/>
            <person name="Nene V."/>
            <person name="Collins F."/>
            <person name="Alarcon-Chaidez F."/>
            <person name="Wikel S."/>
            <person name="Strausberg R."/>
        </authorList>
    </citation>
    <scope>NUCLEOTIDE SEQUENCE [LARGE SCALE GENOMIC DNA]</scope>
    <source>
        <strain evidence="4">Wikel</strain>
        <strain evidence="2">Wikel colony</strain>
    </source>
</reference>
<accession>B7Q6T2</accession>
<dbReference type="AlphaFoldDB" id="B7Q6T2"/>
<evidence type="ECO:0000313" key="2">
    <source>
        <dbReference type="EMBL" id="EEC14554.1"/>
    </source>
</evidence>
<organism>
    <name type="scientific">Ixodes scapularis</name>
    <name type="common">Black-legged tick</name>
    <name type="synonym">Deer tick</name>
    <dbReference type="NCBI Taxonomy" id="6945"/>
    <lineage>
        <taxon>Eukaryota</taxon>
        <taxon>Metazoa</taxon>
        <taxon>Ecdysozoa</taxon>
        <taxon>Arthropoda</taxon>
        <taxon>Chelicerata</taxon>
        <taxon>Arachnida</taxon>
        <taxon>Acari</taxon>
        <taxon>Parasitiformes</taxon>
        <taxon>Ixodida</taxon>
        <taxon>Ixodoidea</taxon>
        <taxon>Ixodidae</taxon>
        <taxon>Ixodinae</taxon>
        <taxon>Ixodes</taxon>
    </lineage>
</organism>
<reference evidence="3" key="2">
    <citation type="submission" date="2020-05" db="UniProtKB">
        <authorList>
            <consortium name="EnsemblMetazoa"/>
        </authorList>
    </citation>
    <scope>IDENTIFICATION</scope>
    <source>
        <strain evidence="3">wikel</strain>
    </source>
</reference>
<dbReference type="EnsemblMetazoa" id="ISCW011411-RA">
    <property type="protein sequence ID" value="ISCW011411-PA"/>
    <property type="gene ID" value="ISCW011411"/>
</dbReference>
<gene>
    <name evidence="2" type="ORF">IscW_ISCW011411</name>
</gene>
<feature type="compositionally biased region" description="Polar residues" evidence="1">
    <location>
        <begin position="241"/>
        <end position="285"/>
    </location>
</feature>
<dbReference type="HOGENOM" id="CLU_014290_1_0_1"/>
<keyword evidence="2" id="KW-0560">Oxidoreductase</keyword>
<dbReference type="Proteomes" id="UP000001555">
    <property type="component" value="Unassembled WGS sequence"/>
</dbReference>
<evidence type="ECO:0000313" key="3">
    <source>
        <dbReference type="EnsemblMetazoa" id="ISCW011411-PA"/>
    </source>
</evidence>
<name>B7Q6T2_IXOSC</name>
<dbReference type="VEuPathDB" id="VectorBase:ISCI011411"/>
<feature type="region of interest" description="Disordered" evidence="1">
    <location>
        <begin position="224"/>
        <end position="290"/>
    </location>
</feature>
<protein>
    <submittedName>
        <fullName evidence="2 3">Monooxygenase, putative</fullName>
    </submittedName>
</protein>
<dbReference type="Gene3D" id="3.50.50.60">
    <property type="entry name" value="FAD/NAD(P)-binding domain"/>
    <property type="match status" value="1"/>
</dbReference>
<feature type="non-terminal residue" evidence="2">
    <location>
        <position position="574"/>
    </location>
</feature>
<keyword evidence="2" id="KW-0503">Monooxygenase</keyword>
<dbReference type="VEuPathDB" id="VectorBase:ISCW011411"/>